<dbReference type="PANTHER" id="PTHR46889">
    <property type="entry name" value="TRANSPOSASE INSF FOR INSERTION SEQUENCE IS3B-RELATED"/>
    <property type="match status" value="1"/>
</dbReference>
<dbReference type="STRING" id="335284.Pcryo_1765"/>
<protein>
    <recommendedName>
        <fullName evidence="1">Integrase catalytic domain-containing protein</fullName>
    </recommendedName>
</protein>
<feature type="domain" description="Integrase catalytic" evidence="1">
    <location>
        <begin position="1"/>
        <end position="72"/>
    </location>
</feature>
<dbReference type="InterPro" id="IPR050900">
    <property type="entry name" value="Transposase_IS3/IS150/IS904"/>
</dbReference>
<dbReference type="InterPro" id="IPR036397">
    <property type="entry name" value="RNaseH_sf"/>
</dbReference>
<dbReference type="RefSeq" id="WP_011514086.1">
    <property type="nucleotide sequence ID" value="NC_007969.1"/>
</dbReference>
<dbReference type="Pfam" id="PF00665">
    <property type="entry name" value="rve"/>
    <property type="match status" value="1"/>
</dbReference>
<dbReference type="InterPro" id="IPR001584">
    <property type="entry name" value="Integrase_cat-core"/>
</dbReference>
<dbReference type="Proteomes" id="UP000002425">
    <property type="component" value="Chromosome"/>
</dbReference>
<evidence type="ECO:0000313" key="2">
    <source>
        <dbReference type="EMBL" id="ABE75542.1"/>
    </source>
</evidence>
<dbReference type="EMBL" id="CP000323">
    <property type="protein sequence ID" value="ABE75542.1"/>
    <property type="molecule type" value="Genomic_DNA"/>
</dbReference>
<dbReference type="PROSITE" id="PS50994">
    <property type="entry name" value="INTEGRASE"/>
    <property type="match status" value="1"/>
</dbReference>
<dbReference type="GO" id="GO:0015074">
    <property type="term" value="P:DNA integration"/>
    <property type="evidence" value="ECO:0007669"/>
    <property type="project" value="InterPro"/>
</dbReference>
<accession>Q1Q9W1</accession>
<dbReference type="AlphaFoldDB" id="Q1Q9W1"/>
<gene>
    <name evidence="2" type="ordered locus">Pcryo_1765</name>
</gene>
<reference evidence="2" key="1">
    <citation type="submission" date="2006-03" db="EMBL/GenBank/DDBJ databases">
        <title>Complete sequence of chromosome of Psychrobacter cryohalolentis K5.</title>
        <authorList>
            <consortium name="US DOE Joint Genome Institute"/>
            <person name="Copeland A."/>
            <person name="Lucas S."/>
            <person name="Lapidus A."/>
            <person name="Barry K."/>
            <person name="Detter J.C."/>
            <person name="Glavina del Rio T."/>
            <person name="Hammon N."/>
            <person name="Israni S."/>
            <person name="Dalin E."/>
            <person name="Tice H."/>
            <person name="Pitluck S."/>
            <person name="Brettin T."/>
            <person name="Bruce D."/>
            <person name="Han C."/>
            <person name="Tapia R."/>
            <person name="Sims D.R."/>
            <person name="Gilna P."/>
            <person name="Schmutz J."/>
            <person name="Larimer F."/>
            <person name="Land M."/>
            <person name="Hauser L."/>
            <person name="Kyrpides N."/>
            <person name="Kim E."/>
            <person name="Richardson P."/>
        </authorList>
    </citation>
    <scope>NUCLEOTIDE SEQUENCE</scope>
    <source>
        <strain evidence="2">K5</strain>
    </source>
</reference>
<dbReference type="PANTHER" id="PTHR46889:SF4">
    <property type="entry name" value="TRANSPOSASE INSO FOR INSERTION SEQUENCE ELEMENT IS911B-RELATED"/>
    <property type="match status" value="1"/>
</dbReference>
<organism evidence="2 3">
    <name type="scientific">Psychrobacter cryohalolentis (strain ATCC BAA-1226 / DSM 17306 / VKM B-2378 / K5)</name>
    <dbReference type="NCBI Taxonomy" id="335284"/>
    <lineage>
        <taxon>Bacteria</taxon>
        <taxon>Pseudomonadati</taxon>
        <taxon>Pseudomonadota</taxon>
        <taxon>Gammaproteobacteria</taxon>
        <taxon>Moraxellales</taxon>
        <taxon>Moraxellaceae</taxon>
        <taxon>Psychrobacter</taxon>
    </lineage>
</organism>
<dbReference type="eggNOG" id="COG2801">
    <property type="taxonomic scope" value="Bacteria"/>
</dbReference>
<evidence type="ECO:0000313" key="3">
    <source>
        <dbReference type="Proteomes" id="UP000002425"/>
    </source>
</evidence>
<dbReference type="InterPro" id="IPR012337">
    <property type="entry name" value="RNaseH-like_sf"/>
</dbReference>
<dbReference type="HOGENOM" id="CLU_2719404_0_0_6"/>
<dbReference type="KEGG" id="pcr:Pcryo_1765"/>
<dbReference type="GO" id="GO:0003676">
    <property type="term" value="F:nucleic acid binding"/>
    <property type="evidence" value="ECO:0007669"/>
    <property type="project" value="InterPro"/>
</dbReference>
<name>Q1Q9W1_PSYCK</name>
<dbReference type="SUPFAM" id="SSF53098">
    <property type="entry name" value="Ribonuclease H-like"/>
    <property type="match status" value="1"/>
</dbReference>
<sequence length="72" mass="8154">MPNQIWTGDVTYIRIKSGWCYLAVVLDLYAQHMMGFTVSDCPDSMLTAKALQMAYHTSQTFAEARSAIIDYI</sequence>
<evidence type="ECO:0000259" key="1">
    <source>
        <dbReference type="PROSITE" id="PS50994"/>
    </source>
</evidence>
<proteinExistence type="predicted"/>
<dbReference type="Gene3D" id="3.30.420.10">
    <property type="entry name" value="Ribonuclease H-like superfamily/Ribonuclease H"/>
    <property type="match status" value="1"/>
</dbReference>
<keyword evidence="3" id="KW-1185">Reference proteome</keyword>